<protein>
    <recommendedName>
        <fullName evidence="1">DUF6429 domain-containing protein</fullName>
    </recommendedName>
</protein>
<dbReference type="RefSeq" id="WP_073262734.1">
    <property type="nucleotide sequence ID" value="NZ_FRBQ01000001.1"/>
</dbReference>
<evidence type="ECO:0000313" key="2">
    <source>
        <dbReference type="EMBL" id="SHL24680.1"/>
    </source>
</evidence>
<evidence type="ECO:0000259" key="1">
    <source>
        <dbReference type="Pfam" id="PF20008"/>
    </source>
</evidence>
<proteinExistence type="predicted"/>
<evidence type="ECO:0000313" key="3">
    <source>
        <dbReference type="Proteomes" id="UP000184305"/>
    </source>
</evidence>
<name>A0A1M6Z2Q7_9GAMM</name>
<dbReference type="EMBL" id="FRBQ01000001">
    <property type="protein sequence ID" value="SHL24680.1"/>
    <property type="molecule type" value="Genomic_DNA"/>
</dbReference>
<dbReference type="STRING" id="1220495.SAMN05216288_1465"/>
<reference evidence="3" key="1">
    <citation type="submission" date="2016-11" db="EMBL/GenBank/DDBJ databases">
        <authorList>
            <person name="Varghese N."/>
            <person name="Submissions S."/>
        </authorList>
    </citation>
    <scope>NUCLEOTIDE SEQUENCE [LARGE SCALE GENOMIC DNA]</scope>
    <source>
        <strain evidence="3">CECT 8089</strain>
    </source>
</reference>
<dbReference type="Proteomes" id="UP000184305">
    <property type="component" value="Unassembled WGS sequence"/>
</dbReference>
<gene>
    <name evidence="2" type="ORF">SAMN05216288_1465</name>
</gene>
<keyword evidence="3" id="KW-1185">Reference proteome</keyword>
<sequence length="83" mass="9352">MNYDEKRIEEAVLALLTTFSFDGGRSWKGYDFDVMNALHEQGLIDDPRGKNKSVWLTEEGLNRGNTLAERLFAADGNSQPDTD</sequence>
<accession>A0A1M6Z2Q7</accession>
<dbReference type="AlphaFoldDB" id="A0A1M6Z2Q7"/>
<organism evidence="2 3">
    <name type="scientific">Phytopseudomonas punonensis</name>
    <dbReference type="NCBI Taxonomy" id="1220495"/>
    <lineage>
        <taxon>Bacteria</taxon>
        <taxon>Pseudomonadati</taxon>
        <taxon>Pseudomonadota</taxon>
        <taxon>Gammaproteobacteria</taxon>
        <taxon>Pseudomonadales</taxon>
        <taxon>Pseudomonadaceae</taxon>
        <taxon>Phytopseudomonas</taxon>
    </lineage>
</organism>
<dbReference type="InterPro" id="IPR045489">
    <property type="entry name" value="DUF6429"/>
</dbReference>
<feature type="domain" description="DUF6429" evidence="1">
    <location>
        <begin position="4"/>
        <end position="73"/>
    </location>
</feature>
<dbReference type="Pfam" id="PF20008">
    <property type="entry name" value="DUF6429"/>
    <property type="match status" value="1"/>
</dbReference>
<dbReference type="OrthoDB" id="8912983at2"/>